<keyword evidence="5" id="KW-1185">Reference proteome</keyword>
<gene>
    <name evidence="4" type="ORF">SAMN05216559_0864</name>
</gene>
<dbReference type="RefSeq" id="WP_089814210.1">
    <property type="nucleotide sequence ID" value="NZ_FOZK01000001.1"/>
</dbReference>
<dbReference type="InterPro" id="IPR050921">
    <property type="entry name" value="T4SS_GSP_E_ATPase"/>
</dbReference>
<evidence type="ECO:0000256" key="2">
    <source>
        <dbReference type="SAM" id="MobiDB-lite"/>
    </source>
</evidence>
<dbReference type="GO" id="GO:0016887">
    <property type="term" value="F:ATP hydrolysis activity"/>
    <property type="evidence" value="ECO:0007669"/>
    <property type="project" value="InterPro"/>
</dbReference>
<proteinExistence type="inferred from homology"/>
<dbReference type="STRING" id="767519.SAMN05216559_0864"/>
<evidence type="ECO:0000256" key="1">
    <source>
        <dbReference type="ARBA" id="ARBA00006611"/>
    </source>
</evidence>
<dbReference type="InterPro" id="IPR027417">
    <property type="entry name" value="P-loop_NTPase"/>
</dbReference>
<dbReference type="Proteomes" id="UP000199062">
    <property type="component" value="Unassembled WGS sequence"/>
</dbReference>
<dbReference type="SUPFAM" id="SSF52540">
    <property type="entry name" value="P-loop containing nucleoside triphosphate hydrolases"/>
    <property type="match status" value="1"/>
</dbReference>
<evidence type="ECO:0000313" key="4">
    <source>
        <dbReference type="EMBL" id="SFR90994.1"/>
    </source>
</evidence>
<dbReference type="AlphaFoldDB" id="A0A1I6KIJ9"/>
<name>A0A1I6KIJ9_9EURY</name>
<evidence type="ECO:0000259" key="3">
    <source>
        <dbReference type="Pfam" id="PF00437"/>
    </source>
</evidence>
<dbReference type="PANTHER" id="PTHR30486">
    <property type="entry name" value="TWITCHING MOTILITY PROTEIN PILT"/>
    <property type="match status" value="1"/>
</dbReference>
<dbReference type="OrthoDB" id="262046at2157"/>
<dbReference type="Pfam" id="PF00437">
    <property type="entry name" value="T2SSE"/>
    <property type="match status" value="1"/>
</dbReference>
<sequence length="743" mass="83856">MAVTRGTEPSESPTVPAPIPPGDPDAWYAPDVRSQDEVYPGVVVTVRDSRQEFVYDVREPELTQRGNEARERVEDYFESAHVERPRTREGAIERMESGFDPKHRTVIDRLVDCSPAVRRRLDYHALCSLTCLGEMTPYALDDRIDVADVTDDAVLVHTDDFAPARTDLDPDTEFLERFASERIEQHSVTFHEFDVPVIVYRENLLGEDPFTTKYAVREPDLLPGDEDLIEDCKTRVWEASIDGVLEDEVGFVRDRARTLLSRQLTIQNTRAWLDALSYRVRTALAEYDLTVPPVDHRFADDRLEDLLYYVLRDLVGYGKLTIPVRDPTLEDIEANRVGERIKVVPRADVGHNSRVPTNLVFEEERSFVNVVTKLAADDGTELNASTPSAKVNLSPDGVEETIRCAVALPTISEDGPHISIRKQSTDPMTPVDLVDAGSMSTELVALLWLLYEHHGVVLFCGPTGVGKTTLMNAHMPFIPYRDRPISIDEGSREVHIPHETGVSLSTREHERDHRRVTMADLMTECNYLNPDVEVIAEVNTPASFQTFAETLNTGHGLIGTTHADDVETLVNRIIEQGLAAYLLQEIDLLVFPKRVGDDRYVGEVVELVDETTYRSLDRDDDRRGTIRKDGTTVYWTSVAWRDHDGDYQFAYDHPSLDGGDAGDGTIATFERLAEEINQPVDQVEAMFHRRHRYVRYLVKEGIADVDELFTVLADLETNEAATVERLRRELVLDGRTEGSDGNE</sequence>
<reference evidence="4 5" key="1">
    <citation type="submission" date="2016-10" db="EMBL/GenBank/DDBJ databases">
        <authorList>
            <person name="de Groot N.N."/>
        </authorList>
    </citation>
    <scope>NUCLEOTIDE SEQUENCE [LARGE SCALE GENOMIC DNA]</scope>
    <source>
        <strain evidence="4 5">CGMCC 1.10457</strain>
    </source>
</reference>
<feature type="domain" description="Bacterial type II secretion system protein E" evidence="3">
    <location>
        <begin position="401"/>
        <end position="585"/>
    </location>
</feature>
<dbReference type="PANTHER" id="PTHR30486:SF14">
    <property type="entry name" value="FLAGELLA ACCESSORY PROTEIN I"/>
    <property type="match status" value="1"/>
</dbReference>
<dbReference type="Gene3D" id="3.40.50.300">
    <property type="entry name" value="P-loop containing nucleotide triphosphate hydrolases"/>
    <property type="match status" value="1"/>
</dbReference>
<feature type="region of interest" description="Disordered" evidence="2">
    <location>
        <begin position="1"/>
        <end position="30"/>
    </location>
</feature>
<dbReference type="Gene3D" id="3.30.450.380">
    <property type="match status" value="1"/>
</dbReference>
<accession>A0A1I6KIJ9</accession>
<evidence type="ECO:0000313" key="5">
    <source>
        <dbReference type="Proteomes" id="UP000199062"/>
    </source>
</evidence>
<dbReference type="EMBL" id="FOZK01000001">
    <property type="protein sequence ID" value="SFR90994.1"/>
    <property type="molecule type" value="Genomic_DNA"/>
</dbReference>
<protein>
    <submittedName>
        <fullName evidence="4">Type IV secretory pathway ATPase VirB11/Archaellum biosynthesis ATPase</fullName>
    </submittedName>
</protein>
<organism evidence="4 5">
    <name type="scientific">Halomicrobium zhouii</name>
    <dbReference type="NCBI Taxonomy" id="767519"/>
    <lineage>
        <taxon>Archaea</taxon>
        <taxon>Methanobacteriati</taxon>
        <taxon>Methanobacteriota</taxon>
        <taxon>Stenosarchaea group</taxon>
        <taxon>Halobacteria</taxon>
        <taxon>Halobacteriales</taxon>
        <taxon>Haloarculaceae</taxon>
        <taxon>Halomicrobium</taxon>
    </lineage>
</organism>
<dbReference type="InterPro" id="IPR001482">
    <property type="entry name" value="T2SS/T4SS_dom"/>
</dbReference>
<comment type="similarity">
    <text evidence="1">Belongs to the GSP E family.</text>
</comment>